<accession>A0A972JK86</accession>
<dbReference type="EMBL" id="JAAMPU010000107">
    <property type="protein sequence ID" value="NMH28887.1"/>
    <property type="molecule type" value="Genomic_DNA"/>
</dbReference>
<evidence type="ECO:0000256" key="1">
    <source>
        <dbReference type="SAM" id="Phobius"/>
    </source>
</evidence>
<proteinExistence type="predicted"/>
<evidence type="ECO:0000313" key="2">
    <source>
        <dbReference type="EMBL" id="NMH28887.1"/>
    </source>
</evidence>
<feature type="transmembrane region" description="Helical" evidence="1">
    <location>
        <begin position="184"/>
        <end position="205"/>
    </location>
</feature>
<feature type="transmembrane region" description="Helical" evidence="1">
    <location>
        <begin position="47"/>
        <end position="65"/>
    </location>
</feature>
<sequence>MEQFFFNPDKFQIARKQKLSKSIPIFILFAGLFLTIAAFNAKALDNPIPFAAGICLAAVLIYFSVMRNLKMQKKMIDSFVLTIDDQSIRREQFNMPGVSIPRKDISKITTYANGSLSITGKSGLKIFIIPSLITDHERLEKVLNDIHPITPPNPKNGFDKLIPLLPVFAIILFFIQALSPNKFIVITTGIMLLGILGYGFYAIRTSKNISYRIKRKIWWLLPLVFAIIYNIAAKLTDDFGLYKH</sequence>
<keyword evidence="1" id="KW-0472">Membrane</keyword>
<feature type="transmembrane region" description="Helical" evidence="1">
    <location>
        <begin position="21"/>
        <end position="41"/>
    </location>
</feature>
<evidence type="ECO:0000313" key="3">
    <source>
        <dbReference type="Proteomes" id="UP000712080"/>
    </source>
</evidence>
<dbReference type="Proteomes" id="UP000712080">
    <property type="component" value="Unassembled WGS sequence"/>
</dbReference>
<keyword evidence="1" id="KW-0812">Transmembrane</keyword>
<organism evidence="2 3">
    <name type="scientific">Flavobacterium silvaticum</name>
    <dbReference type="NCBI Taxonomy" id="1852020"/>
    <lineage>
        <taxon>Bacteria</taxon>
        <taxon>Pseudomonadati</taxon>
        <taxon>Bacteroidota</taxon>
        <taxon>Flavobacteriia</taxon>
        <taxon>Flavobacteriales</taxon>
        <taxon>Flavobacteriaceae</taxon>
        <taxon>Flavobacterium</taxon>
    </lineage>
</organism>
<protein>
    <submittedName>
        <fullName evidence="2">Uncharacterized protein</fullName>
    </submittedName>
</protein>
<dbReference type="RefSeq" id="WP_169527993.1">
    <property type="nucleotide sequence ID" value="NZ_JAAMPU010000107.1"/>
</dbReference>
<comment type="caution">
    <text evidence="2">The sequence shown here is derived from an EMBL/GenBank/DDBJ whole genome shotgun (WGS) entry which is preliminary data.</text>
</comment>
<feature type="transmembrane region" description="Helical" evidence="1">
    <location>
        <begin position="217"/>
        <end position="235"/>
    </location>
</feature>
<keyword evidence="1" id="KW-1133">Transmembrane helix</keyword>
<keyword evidence="3" id="KW-1185">Reference proteome</keyword>
<gene>
    <name evidence="2" type="ORF">G6047_12655</name>
</gene>
<reference evidence="2" key="1">
    <citation type="submission" date="2020-02" db="EMBL/GenBank/DDBJ databases">
        <title>Flavobacterium sp. genome.</title>
        <authorList>
            <person name="Jung H.S."/>
            <person name="Baek J.H."/>
            <person name="Jeon C.O."/>
        </authorList>
    </citation>
    <scope>NUCLEOTIDE SEQUENCE</scope>
    <source>
        <strain evidence="2">SE-s28</strain>
    </source>
</reference>
<dbReference type="AlphaFoldDB" id="A0A972JK86"/>
<name>A0A972JK86_9FLAO</name>
<feature type="transmembrane region" description="Helical" evidence="1">
    <location>
        <begin position="161"/>
        <end position="178"/>
    </location>
</feature>